<dbReference type="VEuPathDB" id="FungiDB:VP01_2371g5"/>
<evidence type="ECO:0000313" key="2">
    <source>
        <dbReference type="Proteomes" id="UP000037035"/>
    </source>
</evidence>
<sequence length="117" mass="13107">MGINLGQGHATYVIIGNVFNNGKETAKKASGLVNSLLKVFRVHAVNFLLLDRPDQWDEIEDSFEFQHGIPHIFGEIDGTHVPVEIPANETWKGNFCNLSHICPPFHVNIVLFVRITT</sequence>
<organism evidence="1 2">
    <name type="scientific">Puccinia sorghi</name>
    <dbReference type="NCBI Taxonomy" id="27349"/>
    <lineage>
        <taxon>Eukaryota</taxon>
        <taxon>Fungi</taxon>
        <taxon>Dikarya</taxon>
        <taxon>Basidiomycota</taxon>
        <taxon>Pucciniomycotina</taxon>
        <taxon>Pucciniomycetes</taxon>
        <taxon>Pucciniales</taxon>
        <taxon>Pucciniaceae</taxon>
        <taxon>Puccinia</taxon>
    </lineage>
</organism>
<gene>
    <name evidence="1" type="ORF">VP01_2371g5</name>
</gene>
<protein>
    <recommendedName>
        <fullName evidence="3">DDE Tnp4 domain-containing protein</fullName>
    </recommendedName>
</protein>
<keyword evidence="2" id="KW-1185">Reference proteome</keyword>
<name>A0A0L6V736_9BASI</name>
<comment type="caution">
    <text evidence="1">The sequence shown here is derived from an EMBL/GenBank/DDBJ whole genome shotgun (WGS) entry which is preliminary data.</text>
</comment>
<proteinExistence type="predicted"/>
<reference evidence="1 2" key="1">
    <citation type="submission" date="2015-08" db="EMBL/GenBank/DDBJ databases">
        <title>Next Generation Sequencing and Analysis of the Genome of Puccinia sorghi L Schw, the Causal Agent of Maize Common Rust.</title>
        <authorList>
            <person name="Rochi L."/>
            <person name="Burguener G."/>
            <person name="Darino M."/>
            <person name="Turjanski A."/>
            <person name="Kreff E."/>
            <person name="Dieguez M.J."/>
            <person name="Sacco F."/>
        </authorList>
    </citation>
    <scope>NUCLEOTIDE SEQUENCE [LARGE SCALE GENOMIC DNA]</scope>
    <source>
        <strain evidence="1 2">RO10H11247</strain>
    </source>
</reference>
<evidence type="ECO:0008006" key="3">
    <source>
        <dbReference type="Google" id="ProtNLM"/>
    </source>
</evidence>
<evidence type="ECO:0000313" key="1">
    <source>
        <dbReference type="EMBL" id="KNZ56583.1"/>
    </source>
</evidence>
<dbReference type="Proteomes" id="UP000037035">
    <property type="component" value="Unassembled WGS sequence"/>
</dbReference>
<accession>A0A0L6V736</accession>
<dbReference type="AlphaFoldDB" id="A0A0L6V736"/>
<dbReference type="OrthoDB" id="5978759at2759"/>
<dbReference type="EMBL" id="LAVV01007249">
    <property type="protein sequence ID" value="KNZ56583.1"/>
    <property type="molecule type" value="Genomic_DNA"/>
</dbReference>